<proteinExistence type="predicted"/>
<evidence type="ECO:0000313" key="1">
    <source>
        <dbReference type="EMBL" id="KAH3873406.1"/>
    </source>
</evidence>
<name>A0A9D4RLM7_DREPO</name>
<gene>
    <name evidence="1" type="ORF">DPMN_036641</name>
</gene>
<dbReference type="AlphaFoldDB" id="A0A9D4RLM7"/>
<comment type="caution">
    <text evidence="1">The sequence shown here is derived from an EMBL/GenBank/DDBJ whole genome shotgun (WGS) entry which is preliminary data.</text>
</comment>
<reference evidence="1" key="2">
    <citation type="submission" date="2020-11" db="EMBL/GenBank/DDBJ databases">
        <authorList>
            <person name="McCartney M.A."/>
            <person name="Auch B."/>
            <person name="Kono T."/>
            <person name="Mallez S."/>
            <person name="Becker A."/>
            <person name="Gohl D.M."/>
            <person name="Silverstein K.A.T."/>
            <person name="Koren S."/>
            <person name="Bechman K.B."/>
            <person name="Herman A."/>
            <person name="Abrahante J.E."/>
            <person name="Garbe J."/>
        </authorList>
    </citation>
    <scope>NUCLEOTIDE SEQUENCE</scope>
    <source>
        <strain evidence="1">Duluth1</strain>
        <tissue evidence="1">Whole animal</tissue>
    </source>
</reference>
<reference evidence="1" key="1">
    <citation type="journal article" date="2019" name="bioRxiv">
        <title>The Genome of the Zebra Mussel, Dreissena polymorpha: A Resource for Invasive Species Research.</title>
        <authorList>
            <person name="McCartney M.A."/>
            <person name="Auch B."/>
            <person name="Kono T."/>
            <person name="Mallez S."/>
            <person name="Zhang Y."/>
            <person name="Obille A."/>
            <person name="Becker A."/>
            <person name="Abrahante J.E."/>
            <person name="Garbe J."/>
            <person name="Badalamenti J.P."/>
            <person name="Herman A."/>
            <person name="Mangelson H."/>
            <person name="Liachko I."/>
            <person name="Sullivan S."/>
            <person name="Sone E.D."/>
            <person name="Koren S."/>
            <person name="Silverstein K.A.T."/>
            <person name="Beckman K.B."/>
            <person name="Gohl D.M."/>
        </authorList>
    </citation>
    <scope>NUCLEOTIDE SEQUENCE</scope>
    <source>
        <strain evidence="1">Duluth1</strain>
        <tissue evidence="1">Whole animal</tissue>
    </source>
</reference>
<dbReference type="EMBL" id="JAIWYP010000002">
    <property type="protein sequence ID" value="KAH3873406.1"/>
    <property type="molecule type" value="Genomic_DNA"/>
</dbReference>
<protein>
    <submittedName>
        <fullName evidence="1">Uncharacterized protein</fullName>
    </submittedName>
</protein>
<keyword evidence="2" id="KW-1185">Reference proteome</keyword>
<sequence>MNWTHVVMVTEKFISIASSTAFLSGLANFPDLGIENFNTTGTNLMEALQNAWKLDVDKYDHISFWK</sequence>
<dbReference type="Proteomes" id="UP000828390">
    <property type="component" value="Unassembled WGS sequence"/>
</dbReference>
<organism evidence="1 2">
    <name type="scientific">Dreissena polymorpha</name>
    <name type="common">Zebra mussel</name>
    <name type="synonym">Mytilus polymorpha</name>
    <dbReference type="NCBI Taxonomy" id="45954"/>
    <lineage>
        <taxon>Eukaryota</taxon>
        <taxon>Metazoa</taxon>
        <taxon>Spiralia</taxon>
        <taxon>Lophotrochozoa</taxon>
        <taxon>Mollusca</taxon>
        <taxon>Bivalvia</taxon>
        <taxon>Autobranchia</taxon>
        <taxon>Heteroconchia</taxon>
        <taxon>Euheterodonta</taxon>
        <taxon>Imparidentia</taxon>
        <taxon>Neoheterodontei</taxon>
        <taxon>Myida</taxon>
        <taxon>Dreissenoidea</taxon>
        <taxon>Dreissenidae</taxon>
        <taxon>Dreissena</taxon>
    </lineage>
</organism>
<accession>A0A9D4RLM7</accession>
<evidence type="ECO:0000313" key="2">
    <source>
        <dbReference type="Proteomes" id="UP000828390"/>
    </source>
</evidence>